<evidence type="ECO:0000256" key="2">
    <source>
        <dbReference type="PROSITE-ProRule" id="PRU00358"/>
    </source>
</evidence>
<evidence type="ECO:0000313" key="5">
    <source>
        <dbReference type="Proteomes" id="UP000019374"/>
    </source>
</evidence>
<proteinExistence type="predicted"/>
<dbReference type="Gene3D" id="2.30.280.10">
    <property type="entry name" value="SRA-YDG"/>
    <property type="match status" value="1"/>
</dbReference>
<protein>
    <submittedName>
        <fullName evidence="4">Sra-ydg</fullName>
    </submittedName>
</protein>
<feature type="domain" description="YDG" evidence="3">
    <location>
        <begin position="95"/>
        <end position="242"/>
    </location>
</feature>
<keyword evidence="1 2" id="KW-0539">Nucleus</keyword>
<evidence type="ECO:0000313" key="4">
    <source>
        <dbReference type="EMBL" id="EQL03381.1"/>
    </source>
</evidence>
<dbReference type="HOGENOM" id="CLU_040682_0_0_1"/>
<dbReference type="Proteomes" id="UP000019374">
    <property type="component" value="Unassembled WGS sequence"/>
</dbReference>
<gene>
    <name evidence="4" type="ORF">OCS_00922</name>
</gene>
<dbReference type="SUPFAM" id="SSF88697">
    <property type="entry name" value="PUA domain-like"/>
    <property type="match status" value="1"/>
</dbReference>
<dbReference type="EMBL" id="KE652215">
    <property type="protein sequence ID" value="EQL03381.1"/>
    <property type="molecule type" value="Genomic_DNA"/>
</dbReference>
<dbReference type="GO" id="GO:0005634">
    <property type="term" value="C:nucleus"/>
    <property type="evidence" value="ECO:0007669"/>
    <property type="project" value="UniProtKB-SubCell"/>
</dbReference>
<dbReference type="InterPro" id="IPR036987">
    <property type="entry name" value="SRA-YDG_sf"/>
</dbReference>
<name>T5ALT5_OPHSC</name>
<dbReference type="eggNOG" id="ENOG502SF5I">
    <property type="taxonomic scope" value="Eukaryota"/>
</dbReference>
<sequence>MTEAVAEKVTRFLRAAVKDESLGIATIELSTITNTRLDKLVADLQSPENFIGTNLPHFWRDYAAAERLQRLWRARFRERYFDVDQTRYSNLPEQGLLRYVDFDDTKRGHGHLWQAVACELLSGGQGNMQFEAGQDGIVNSAVEKLTKGPYHVTALPLLSGWEDVSSPAGTVKYVREGSLSNMHLSLLSQVGTQIRILRGYCLESPLAPSAGIRYDGLYAIRRYSLKLSNKTGLHRLVLTIERVAGQRPLHEVTAIPRPSQLDDWQLFEKYEGDMIRQRRGDQEFLEWKRAKAEERITIGQWRRTLELRAELKCGTHPRPSKGSLLSQAEVKDGILEAGK</sequence>
<dbReference type="InterPro" id="IPR003105">
    <property type="entry name" value="SRA_YDG"/>
</dbReference>
<comment type="subcellular location">
    <subcellularLocation>
        <location evidence="2">Nucleus</location>
    </subcellularLocation>
</comment>
<organism evidence="4 5">
    <name type="scientific">Ophiocordyceps sinensis (strain Co18 / CGMCC 3.14243)</name>
    <name type="common">Yarsagumba caterpillar fungus</name>
    <name type="synonym">Hirsutella sinensis</name>
    <dbReference type="NCBI Taxonomy" id="911162"/>
    <lineage>
        <taxon>Eukaryota</taxon>
        <taxon>Fungi</taxon>
        <taxon>Dikarya</taxon>
        <taxon>Ascomycota</taxon>
        <taxon>Pezizomycotina</taxon>
        <taxon>Sordariomycetes</taxon>
        <taxon>Hypocreomycetidae</taxon>
        <taxon>Hypocreales</taxon>
        <taxon>Ophiocordycipitaceae</taxon>
        <taxon>Ophiocordyceps</taxon>
    </lineage>
</organism>
<dbReference type="PROSITE" id="PS51015">
    <property type="entry name" value="YDG"/>
    <property type="match status" value="1"/>
</dbReference>
<reference evidence="4 5" key="1">
    <citation type="journal article" date="2013" name="Chin. Sci. Bull.">
        <title>Genome survey uncovers the secrets of sex and lifestyle in caterpillar fungus.</title>
        <authorList>
            <person name="Hu X."/>
            <person name="Zhang Y."/>
            <person name="Xiao G."/>
            <person name="Zheng P."/>
            <person name="Xia Y."/>
            <person name="Zhang X."/>
            <person name="St Leger R.J."/>
            <person name="Liu X."/>
            <person name="Wang C."/>
        </authorList>
    </citation>
    <scope>NUCLEOTIDE SEQUENCE [LARGE SCALE GENOMIC DNA]</scope>
    <source>
        <strain evidence="5">Co18 / CGMCC 3.14243</strain>
        <tissue evidence="4">Fruit-body</tissue>
    </source>
</reference>
<evidence type="ECO:0000256" key="1">
    <source>
        <dbReference type="ARBA" id="ARBA00023242"/>
    </source>
</evidence>
<dbReference type="AlphaFoldDB" id="T5ALT5"/>
<dbReference type="InterPro" id="IPR015947">
    <property type="entry name" value="PUA-like_sf"/>
</dbReference>
<accession>T5ALT5</accession>
<dbReference type="OrthoDB" id="3244603at2759"/>
<evidence type="ECO:0000259" key="3">
    <source>
        <dbReference type="PROSITE" id="PS51015"/>
    </source>
</evidence>